<evidence type="ECO:0000313" key="2">
    <source>
        <dbReference type="Proteomes" id="UP000494111"/>
    </source>
</evidence>
<dbReference type="AlphaFoldDB" id="A0A6S6ZVT6"/>
<dbReference type="EMBL" id="CADIJO010000006">
    <property type="protein sequence ID" value="CAB3693466.1"/>
    <property type="molecule type" value="Genomic_DNA"/>
</dbReference>
<proteinExistence type="predicted"/>
<name>A0A6S6ZVT6_9BURK</name>
<dbReference type="Proteomes" id="UP000494111">
    <property type="component" value="Unassembled WGS sequence"/>
</dbReference>
<organism evidence="1 2">
    <name type="scientific">Achromobacter deleyi</name>
    <dbReference type="NCBI Taxonomy" id="1353891"/>
    <lineage>
        <taxon>Bacteria</taxon>
        <taxon>Pseudomonadati</taxon>
        <taxon>Pseudomonadota</taxon>
        <taxon>Betaproteobacteria</taxon>
        <taxon>Burkholderiales</taxon>
        <taxon>Alcaligenaceae</taxon>
        <taxon>Achromobacter</taxon>
    </lineage>
</organism>
<protein>
    <submittedName>
        <fullName evidence="1">Uncharacterized protein</fullName>
    </submittedName>
</protein>
<sequence>MAQPQGFKAVKRAILAALHSGDYQHEARDHINVKNLLATGEVSAEDVAGIIRGSDGASYACSRLHADLAIDCHVIRSRGWYVKFYFANPSTIFISVHR</sequence>
<gene>
    <name evidence="1" type="ORF">LMG3458_02257</name>
</gene>
<dbReference type="RefSeq" id="WP_175193385.1">
    <property type="nucleotide sequence ID" value="NZ_CADIJO010000006.1"/>
</dbReference>
<reference evidence="1 2" key="1">
    <citation type="submission" date="2020-04" db="EMBL/GenBank/DDBJ databases">
        <authorList>
            <person name="De Canck E."/>
        </authorList>
    </citation>
    <scope>NUCLEOTIDE SEQUENCE [LARGE SCALE GENOMIC DNA]</scope>
    <source>
        <strain evidence="1 2">LMG 3458</strain>
    </source>
</reference>
<accession>A0A6S6ZVT6</accession>
<evidence type="ECO:0000313" key="1">
    <source>
        <dbReference type="EMBL" id="CAB3693466.1"/>
    </source>
</evidence>